<keyword evidence="2" id="KW-0472">Membrane</keyword>
<dbReference type="Proteomes" id="UP000307602">
    <property type="component" value="Unassembled WGS sequence"/>
</dbReference>
<sequence>MDMMKIAVIILGATGFWKIIELLIKFRFEQRLKKAEIRSLDIQANSQVVENWVQWSEKMEKRISELEAKNKELMVTIGNQRKRITDLNKYVGQLEKEINDFKK</sequence>
<keyword evidence="2" id="KW-1133">Transmembrane helix</keyword>
<evidence type="ECO:0000256" key="2">
    <source>
        <dbReference type="SAM" id="Phobius"/>
    </source>
</evidence>
<dbReference type="OrthoDB" id="1440666at2"/>
<proteinExistence type="predicted"/>
<name>A0A4S1E034_9FLAO</name>
<comment type="caution">
    <text evidence="3">The sequence shown here is derived from an EMBL/GenBank/DDBJ whole genome shotgun (WGS) entry which is preliminary data.</text>
</comment>
<reference evidence="3 4" key="1">
    <citation type="submission" date="2019-04" db="EMBL/GenBank/DDBJ databases">
        <authorList>
            <person name="Liu A."/>
        </authorList>
    </citation>
    <scope>NUCLEOTIDE SEQUENCE [LARGE SCALE GENOMIC DNA]</scope>
    <source>
        <strain evidence="3 4">RZ03</strain>
    </source>
</reference>
<organism evidence="3 4">
    <name type="scientific">Flavivirga rizhaonensis</name>
    <dbReference type="NCBI Taxonomy" id="2559571"/>
    <lineage>
        <taxon>Bacteria</taxon>
        <taxon>Pseudomonadati</taxon>
        <taxon>Bacteroidota</taxon>
        <taxon>Flavobacteriia</taxon>
        <taxon>Flavobacteriales</taxon>
        <taxon>Flavobacteriaceae</taxon>
        <taxon>Flavivirga</taxon>
    </lineage>
</organism>
<evidence type="ECO:0000256" key="1">
    <source>
        <dbReference type="SAM" id="Coils"/>
    </source>
</evidence>
<evidence type="ECO:0000313" key="4">
    <source>
        <dbReference type="Proteomes" id="UP000307602"/>
    </source>
</evidence>
<evidence type="ECO:0000313" key="3">
    <source>
        <dbReference type="EMBL" id="TGV03645.1"/>
    </source>
</evidence>
<dbReference type="EMBL" id="SRSO01000006">
    <property type="protein sequence ID" value="TGV03645.1"/>
    <property type="molecule type" value="Genomic_DNA"/>
</dbReference>
<keyword evidence="2" id="KW-0812">Transmembrane</keyword>
<feature type="transmembrane region" description="Helical" evidence="2">
    <location>
        <begin position="6"/>
        <end position="24"/>
    </location>
</feature>
<keyword evidence="4" id="KW-1185">Reference proteome</keyword>
<feature type="coiled-coil region" evidence="1">
    <location>
        <begin position="56"/>
        <end position="83"/>
    </location>
</feature>
<protein>
    <submittedName>
        <fullName evidence="3">Uncharacterized protein</fullName>
    </submittedName>
</protein>
<gene>
    <name evidence="3" type="ORF">EM932_06365</name>
</gene>
<accession>A0A4S1E034</accession>
<dbReference type="AlphaFoldDB" id="A0A4S1E034"/>
<keyword evidence="1" id="KW-0175">Coiled coil</keyword>